<dbReference type="AlphaFoldDB" id="A0AAU8CKJ7"/>
<protein>
    <recommendedName>
        <fullName evidence="2">WGR domain-containing protein</fullName>
    </recommendedName>
</protein>
<name>A0AAU8CKJ7_9HYPH</name>
<organism evidence="1">
    <name type="scientific">Mesorhizobium sp. WSM2240</name>
    <dbReference type="NCBI Taxonomy" id="3228851"/>
    <lineage>
        <taxon>Bacteria</taxon>
        <taxon>Pseudomonadati</taxon>
        <taxon>Pseudomonadota</taxon>
        <taxon>Alphaproteobacteria</taxon>
        <taxon>Hyphomicrobiales</taxon>
        <taxon>Phyllobacteriaceae</taxon>
        <taxon>Mesorhizobium</taxon>
    </lineage>
</organism>
<evidence type="ECO:0008006" key="2">
    <source>
        <dbReference type="Google" id="ProtNLM"/>
    </source>
</evidence>
<sequence>MTRRSGGPSPARIDREWRYQVALPDDLCVGRNFALISDFRQAHGLEHMTRHVTAVWPGGIRQERYRLHCFADLESAETFKNEFGGVIFDPKLDRESGRVRGAWHRTDEYKRFLESGPLAVPETLRN</sequence>
<dbReference type="RefSeq" id="WP_353645092.1">
    <property type="nucleotide sequence ID" value="NZ_CP159253.1"/>
</dbReference>
<reference evidence="1" key="1">
    <citation type="submission" date="2024-06" db="EMBL/GenBank/DDBJ databases">
        <title>Mesorhizobium karijinii sp. nov., a symbiont of the iconic Swainsona formosa from arid Australia.</title>
        <authorList>
            <person name="Hill Y.J."/>
            <person name="Watkin E.L.J."/>
            <person name="O'Hara G.W."/>
            <person name="Terpolilli J."/>
            <person name="Tye M.L."/>
            <person name="Kohlmeier M.G."/>
        </authorList>
    </citation>
    <scope>NUCLEOTIDE SEQUENCE</scope>
    <source>
        <strain evidence="1">WSM2240</strain>
    </source>
</reference>
<evidence type="ECO:0000313" key="1">
    <source>
        <dbReference type="EMBL" id="XCG47355.1"/>
    </source>
</evidence>
<gene>
    <name evidence="1" type="ORF">ABVK50_18995</name>
</gene>
<dbReference type="EMBL" id="CP159253">
    <property type="protein sequence ID" value="XCG47355.1"/>
    <property type="molecule type" value="Genomic_DNA"/>
</dbReference>
<proteinExistence type="predicted"/>
<accession>A0AAU8CKJ7</accession>